<evidence type="ECO:0000313" key="1">
    <source>
        <dbReference type="EMBL" id="PHD69924.1"/>
    </source>
</evidence>
<dbReference type="RefSeq" id="WP_100064337.1">
    <property type="nucleotide sequence ID" value="NZ_NUSQ01000057.1"/>
</dbReference>
<accession>A0A2C4QFZ7</accession>
<dbReference type="Proteomes" id="UP000225997">
    <property type="component" value="Unassembled WGS sequence"/>
</dbReference>
<name>A0A2C4QFZ7_9BACI</name>
<sequence>MRPKFYILHDIPGRIRLHIPALRDNTKYDEIQTMFASLRGIQFIRIQPLIQTMLIQYDVTEVSRNHVLKYVSLFFHQTRLDPLDDLMIHVTPSVRGDVFRSLVAGVLLLFAYIRKPSMQSPDALVYGAVIATGYAVLSHGNSNNKLRHPDILTGVLSIASLGPSNMLHVAMVTWAVNVLELLHEMRVSNRMQYTM</sequence>
<protein>
    <submittedName>
        <fullName evidence="1">Uncharacterized protein</fullName>
    </submittedName>
</protein>
<evidence type="ECO:0000313" key="2">
    <source>
        <dbReference type="Proteomes" id="UP000225997"/>
    </source>
</evidence>
<gene>
    <name evidence="1" type="ORF">COF40_14145</name>
</gene>
<comment type="caution">
    <text evidence="1">The sequence shown here is derived from an EMBL/GenBank/DDBJ whole genome shotgun (WGS) entry which is preliminary data.</text>
</comment>
<reference evidence="1 2" key="1">
    <citation type="submission" date="2017-09" db="EMBL/GenBank/DDBJ databases">
        <title>Large-scale bioinformatics analysis of Bacillus genomes uncovers conserved roles of natural products in bacterial physiology.</title>
        <authorList>
            <consortium name="Agbiome Team Llc"/>
            <person name="Bleich R.M."/>
            <person name="Grubbs K.J."/>
            <person name="Santa Maria K.C."/>
            <person name="Allen S.E."/>
            <person name="Farag S."/>
            <person name="Shank E.A."/>
            <person name="Bowers A."/>
        </authorList>
    </citation>
    <scope>NUCLEOTIDE SEQUENCE [LARGE SCALE GENOMIC DNA]</scope>
    <source>
        <strain evidence="1 2">AFS044250</strain>
    </source>
</reference>
<dbReference type="Pfam" id="PF19991">
    <property type="entry name" value="HMA_2"/>
    <property type="match status" value="1"/>
</dbReference>
<dbReference type="EMBL" id="NUSQ01000057">
    <property type="protein sequence ID" value="PHD69924.1"/>
    <property type="molecule type" value="Genomic_DNA"/>
</dbReference>
<organism evidence="1 2">
    <name type="scientific">Bacillus toyonensis</name>
    <dbReference type="NCBI Taxonomy" id="155322"/>
    <lineage>
        <taxon>Bacteria</taxon>
        <taxon>Bacillati</taxon>
        <taxon>Bacillota</taxon>
        <taxon>Bacilli</taxon>
        <taxon>Bacillales</taxon>
        <taxon>Bacillaceae</taxon>
        <taxon>Bacillus</taxon>
        <taxon>Bacillus cereus group</taxon>
    </lineage>
</organism>
<dbReference type="AlphaFoldDB" id="A0A2C4QFZ7"/>
<proteinExistence type="predicted"/>